<feature type="compositionally biased region" description="Low complexity" evidence="1">
    <location>
        <begin position="50"/>
        <end position="59"/>
    </location>
</feature>
<gene>
    <name evidence="4" type="ORF">FJM51_01545</name>
</gene>
<keyword evidence="2" id="KW-0812">Transmembrane</keyword>
<keyword evidence="5" id="KW-1185">Reference proteome</keyword>
<evidence type="ECO:0000313" key="5">
    <source>
        <dbReference type="Proteomes" id="UP000319255"/>
    </source>
</evidence>
<proteinExistence type="predicted"/>
<dbReference type="InterPro" id="IPR013783">
    <property type="entry name" value="Ig-like_fold"/>
</dbReference>
<dbReference type="InterPro" id="IPR018392">
    <property type="entry name" value="LysM"/>
</dbReference>
<dbReference type="Gene3D" id="3.10.350.10">
    <property type="entry name" value="LysM domain"/>
    <property type="match status" value="1"/>
</dbReference>
<comment type="caution">
    <text evidence="4">The sequence shown here is derived from an EMBL/GenBank/DDBJ whole genome shotgun (WGS) entry which is preliminary data.</text>
</comment>
<dbReference type="EMBL" id="VFRP01000001">
    <property type="protein sequence ID" value="TPE53757.1"/>
    <property type="molecule type" value="Genomic_DNA"/>
</dbReference>
<evidence type="ECO:0000313" key="4">
    <source>
        <dbReference type="EMBL" id="TPE53757.1"/>
    </source>
</evidence>
<feature type="domain" description="LysM" evidence="3">
    <location>
        <begin position="311"/>
        <end position="360"/>
    </location>
</feature>
<reference evidence="4 5" key="1">
    <citation type="submission" date="2019-06" db="EMBL/GenBank/DDBJ databases">
        <title>A novel bacterium of genus Amaricoccus, isolated from marine sediment.</title>
        <authorList>
            <person name="Huang H."/>
            <person name="Mo K."/>
            <person name="Hu Y."/>
        </authorList>
    </citation>
    <scope>NUCLEOTIDE SEQUENCE [LARGE SCALE GENOMIC DNA]</scope>
    <source>
        <strain evidence="4 5">HB172011</strain>
    </source>
</reference>
<protein>
    <submittedName>
        <fullName evidence="4">LysM peptidoglycan-binding domain-containing protein</fullName>
    </submittedName>
</protein>
<evidence type="ECO:0000256" key="1">
    <source>
        <dbReference type="SAM" id="MobiDB-lite"/>
    </source>
</evidence>
<feature type="region of interest" description="Disordered" evidence="1">
    <location>
        <begin position="159"/>
        <end position="187"/>
    </location>
</feature>
<dbReference type="PROSITE" id="PS51782">
    <property type="entry name" value="LYSM"/>
    <property type="match status" value="1"/>
</dbReference>
<dbReference type="RefSeq" id="WP_140452336.1">
    <property type="nucleotide sequence ID" value="NZ_VFRP01000001.1"/>
</dbReference>
<evidence type="ECO:0000259" key="3">
    <source>
        <dbReference type="PROSITE" id="PS51782"/>
    </source>
</evidence>
<feature type="compositionally biased region" description="Low complexity" evidence="1">
    <location>
        <begin position="167"/>
        <end position="187"/>
    </location>
</feature>
<dbReference type="SMART" id="SM00257">
    <property type="entry name" value="LysM"/>
    <property type="match status" value="1"/>
</dbReference>
<name>A0A501X0C1_9RHOB</name>
<keyword evidence="2" id="KW-1133">Transmembrane helix</keyword>
<dbReference type="OrthoDB" id="370541at2"/>
<dbReference type="Pfam" id="PF01476">
    <property type="entry name" value="LysM"/>
    <property type="match status" value="1"/>
</dbReference>
<sequence length="365" mass="37088">MDTTTPEPRRPGRGRAALAIGACLAVAVVLVQLLTRGREEPAVTPPAATPPAATREVATGKVAAPADRPAETAGETPSVEVMRVSASGSGVVAGRARPGANVAVLAGDRPLAEVKADEAGRFVAMFEAGASAEPRALTVETRGADGTTHRSQEVLVILPGHEPAPPAGSETPAGAAAPGAEPAAEPAAAPVAATALITPGTAEVTPVARPANLAEGQVAFASISYGEAGAVALQGFGDPGAALRAYVDGALAVEGRVGPDGRWTLTVPEAAPGTYTIRVDQLDATGRVVSRTETPFRRDTGGGAPPRPGEVSIVVQPGNNLWTLARIHYGTGMRYTQIFEANPELIADPDLIYPGQVFRVPESAR</sequence>
<dbReference type="SUPFAM" id="SSF54106">
    <property type="entry name" value="LysM domain"/>
    <property type="match status" value="1"/>
</dbReference>
<dbReference type="Proteomes" id="UP000319255">
    <property type="component" value="Unassembled WGS sequence"/>
</dbReference>
<dbReference type="Gene3D" id="2.60.40.10">
    <property type="entry name" value="Immunoglobulins"/>
    <property type="match status" value="1"/>
</dbReference>
<organism evidence="4 5">
    <name type="scientific">Amaricoccus solimangrovi</name>
    <dbReference type="NCBI Taxonomy" id="2589815"/>
    <lineage>
        <taxon>Bacteria</taxon>
        <taxon>Pseudomonadati</taxon>
        <taxon>Pseudomonadota</taxon>
        <taxon>Alphaproteobacteria</taxon>
        <taxon>Rhodobacterales</taxon>
        <taxon>Paracoccaceae</taxon>
        <taxon>Amaricoccus</taxon>
    </lineage>
</organism>
<dbReference type="PANTHER" id="PTHR34700:SF4">
    <property type="entry name" value="PHAGE-LIKE ELEMENT PBSX PROTEIN XKDP"/>
    <property type="match status" value="1"/>
</dbReference>
<feature type="region of interest" description="Disordered" evidence="1">
    <location>
        <begin position="40"/>
        <end position="77"/>
    </location>
</feature>
<dbReference type="InterPro" id="IPR052196">
    <property type="entry name" value="Bact_Kbp"/>
</dbReference>
<evidence type="ECO:0000256" key="2">
    <source>
        <dbReference type="SAM" id="Phobius"/>
    </source>
</evidence>
<feature type="transmembrane region" description="Helical" evidence="2">
    <location>
        <begin position="16"/>
        <end position="35"/>
    </location>
</feature>
<keyword evidence="2" id="KW-0472">Membrane</keyword>
<dbReference type="InterPro" id="IPR036779">
    <property type="entry name" value="LysM_dom_sf"/>
</dbReference>
<dbReference type="AlphaFoldDB" id="A0A501X0C1"/>
<dbReference type="CDD" id="cd00118">
    <property type="entry name" value="LysM"/>
    <property type="match status" value="1"/>
</dbReference>
<accession>A0A501X0C1</accession>
<dbReference type="PANTHER" id="PTHR34700">
    <property type="entry name" value="POTASSIUM BINDING PROTEIN KBP"/>
    <property type="match status" value="1"/>
</dbReference>